<evidence type="ECO:0000256" key="4">
    <source>
        <dbReference type="ARBA" id="ARBA00022679"/>
    </source>
</evidence>
<dbReference type="GO" id="GO:0016020">
    <property type="term" value="C:membrane"/>
    <property type="evidence" value="ECO:0007669"/>
    <property type="project" value="InterPro"/>
</dbReference>
<dbReference type="PANTHER" id="PTHR24421:SF10">
    <property type="entry name" value="NITRATE_NITRITE SENSOR PROTEIN NARQ"/>
    <property type="match status" value="1"/>
</dbReference>
<evidence type="ECO:0000256" key="2">
    <source>
        <dbReference type="ARBA" id="ARBA00012438"/>
    </source>
</evidence>
<dbReference type="GO" id="GO:0046983">
    <property type="term" value="F:protein dimerization activity"/>
    <property type="evidence" value="ECO:0007669"/>
    <property type="project" value="InterPro"/>
</dbReference>
<keyword evidence="13" id="KW-1185">Reference proteome</keyword>
<dbReference type="InterPro" id="IPR011712">
    <property type="entry name" value="Sig_transdc_His_kin_sub3_dim/P"/>
</dbReference>
<evidence type="ECO:0000313" key="12">
    <source>
        <dbReference type="EMBL" id="EYT47755.1"/>
    </source>
</evidence>
<evidence type="ECO:0000256" key="6">
    <source>
        <dbReference type="ARBA" id="ARBA00022777"/>
    </source>
</evidence>
<feature type="transmembrane region" description="Helical" evidence="10">
    <location>
        <begin position="94"/>
        <end position="116"/>
    </location>
</feature>
<accession>A0A022KTG1</accession>
<keyword evidence="10" id="KW-1133">Transmembrane helix</keyword>
<dbReference type="EC" id="2.7.13.3" evidence="2"/>
<keyword evidence="5" id="KW-0547">Nucleotide-binding</keyword>
<feature type="region of interest" description="Disordered" evidence="9">
    <location>
        <begin position="388"/>
        <end position="419"/>
    </location>
</feature>
<protein>
    <recommendedName>
        <fullName evidence="2">histidine kinase</fullName>
        <ecNumber evidence="2">2.7.13.3</ecNumber>
    </recommendedName>
</protein>
<proteinExistence type="predicted"/>
<dbReference type="Gene3D" id="3.30.565.10">
    <property type="entry name" value="Histidine kinase-like ATPase, C-terminal domain"/>
    <property type="match status" value="1"/>
</dbReference>
<organism evidence="12 13">
    <name type="scientific">Brachybacterium muris UCD-AY4</name>
    <dbReference type="NCBI Taxonomy" id="1249481"/>
    <lineage>
        <taxon>Bacteria</taxon>
        <taxon>Bacillati</taxon>
        <taxon>Actinomycetota</taxon>
        <taxon>Actinomycetes</taxon>
        <taxon>Micrococcales</taxon>
        <taxon>Dermabacteraceae</taxon>
        <taxon>Brachybacterium</taxon>
    </lineage>
</organism>
<keyword evidence="8" id="KW-0902">Two-component regulatory system</keyword>
<dbReference type="GO" id="GO:0000155">
    <property type="term" value="F:phosphorelay sensor kinase activity"/>
    <property type="evidence" value="ECO:0007669"/>
    <property type="project" value="InterPro"/>
</dbReference>
<evidence type="ECO:0000256" key="1">
    <source>
        <dbReference type="ARBA" id="ARBA00000085"/>
    </source>
</evidence>
<gene>
    <name evidence="12" type="ORF">D641_0114570</name>
</gene>
<evidence type="ECO:0000256" key="7">
    <source>
        <dbReference type="ARBA" id="ARBA00022840"/>
    </source>
</evidence>
<dbReference type="Gene3D" id="1.20.5.1930">
    <property type="match status" value="1"/>
</dbReference>
<evidence type="ECO:0000256" key="10">
    <source>
        <dbReference type="SAM" id="Phobius"/>
    </source>
</evidence>
<comment type="caution">
    <text evidence="12">The sequence shown here is derived from an EMBL/GenBank/DDBJ whole genome shotgun (WGS) entry which is preliminary data.</text>
</comment>
<evidence type="ECO:0000256" key="9">
    <source>
        <dbReference type="SAM" id="MobiDB-lite"/>
    </source>
</evidence>
<dbReference type="STRING" id="1249481.D641_0114570"/>
<evidence type="ECO:0000256" key="8">
    <source>
        <dbReference type="ARBA" id="ARBA00023012"/>
    </source>
</evidence>
<keyword evidence="6 12" id="KW-0418">Kinase</keyword>
<evidence type="ECO:0000313" key="13">
    <source>
        <dbReference type="Proteomes" id="UP000019754"/>
    </source>
</evidence>
<reference evidence="12 13" key="1">
    <citation type="journal article" date="2013" name="Genome Announc.">
        <title>Draft genome sequence of an Actinobacterium, Brachybacterium muris strain UCD-AY4.</title>
        <authorList>
            <person name="Lo J.R."/>
            <person name="Lang J.M."/>
            <person name="Darling A.E."/>
            <person name="Eisen J.A."/>
            <person name="Coil D.A."/>
        </authorList>
    </citation>
    <scope>NUCLEOTIDE SEQUENCE [LARGE SCALE GENOMIC DNA]</scope>
    <source>
        <strain evidence="12 13">UCD-AY4</strain>
    </source>
</reference>
<dbReference type="HOGENOM" id="CLU_000445_20_1_11"/>
<feature type="transmembrane region" description="Helical" evidence="10">
    <location>
        <begin position="54"/>
        <end position="82"/>
    </location>
</feature>
<keyword evidence="10" id="KW-0812">Transmembrane</keyword>
<evidence type="ECO:0000256" key="3">
    <source>
        <dbReference type="ARBA" id="ARBA00022553"/>
    </source>
</evidence>
<keyword evidence="10" id="KW-0472">Membrane</keyword>
<evidence type="ECO:0000256" key="5">
    <source>
        <dbReference type="ARBA" id="ARBA00022741"/>
    </source>
</evidence>
<name>A0A022KTG1_9MICO</name>
<keyword evidence="4" id="KW-0808">Transferase</keyword>
<feature type="transmembrane region" description="Helical" evidence="10">
    <location>
        <begin position="122"/>
        <end position="142"/>
    </location>
</feature>
<dbReference type="Pfam" id="PF07730">
    <property type="entry name" value="HisKA_3"/>
    <property type="match status" value="1"/>
</dbReference>
<dbReference type="GO" id="GO:0005524">
    <property type="term" value="F:ATP binding"/>
    <property type="evidence" value="ECO:0007669"/>
    <property type="project" value="UniProtKB-KW"/>
</dbReference>
<evidence type="ECO:0000259" key="11">
    <source>
        <dbReference type="Pfam" id="PF07730"/>
    </source>
</evidence>
<dbReference type="EMBL" id="AORC01000024">
    <property type="protein sequence ID" value="EYT47755.1"/>
    <property type="molecule type" value="Genomic_DNA"/>
</dbReference>
<keyword evidence="3" id="KW-0597">Phosphoprotein</keyword>
<dbReference type="AlphaFoldDB" id="A0A022KTG1"/>
<comment type="catalytic activity">
    <reaction evidence="1">
        <text>ATP + protein L-histidine = ADP + protein N-phospho-L-histidine.</text>
        <dbReference type="EC" id="2.7.13.3"/>
    </reaction>
</comment>
<dbReference type="InterPro" id="IPR050482">
    <property type="entry name" value="Sensor_HK_TwoCompSys"/>
</dbReference>
<feature type="domain" description="Signal transduction histidine kinase subgroup 3 dimerisation and phosphoacceptor" evidence="11">
    <location>
        <begin position="183"/>
        <end position="245"/>
    </location>
</feature>
<sequence length="444" mass="45756">MLVAVGYALLAVVLAFSGISNSGFLTQSWGLEVSLPLMLVAAAATMWRRRAPVVTLVVTGLASVAEAIAGGQITAYVLLFEALFTPVIHGSRQLARATTGVAIAASVAALLVAAVATGSVELVFVVMIVVALVTLTPLLWGWEVRHHREARRTAEALARSATALARSQQDLAQTRQARAVEGERRRIAHDLHDVIAGHLSAVTLHTSLASSLEDAGARDNSLLTARDSAKAALRDLQSMITVLSTEEPGALPQATLDWDSLTARLRGRDPHLTARIDPPVSDPEQVDPSVQAALLRIASEAVTNAVRHGQAPISLRVAFEPAGLEAHVPAEVGAPAGVDGATPVVHLVLENRIGDRAETGTGTDAGLGVGTGLGIGAIGHRAAAVGGTAHAGPVHPGPGRSAPAHAGVTRDVPPASPGTWRVEARLPARPASALAAHPDQEVPA</sequence>
<dbReference type="PANTHER" id="PTHR24421">
    <property type="entry name" value="NITRATE/NITRITE SENSOR PROTEIN NARX-RELATED"/>
    <property type="match status" value="1"/>
</dbReference>
<dbReference type="Proteomes" id="UP000019754">
    <property type="component" value="Unassembled WGS sequence"/>
</dbReference>
<dbReference type="InterPro" id="IPR036890">
    <property type="entry name" value="HATPase_C_sf"/>
</dbReference>
<keyword evidence="7" id="KW-0067">ATP-binding</keyword>